<dbReference type="Proteomes" id="UP001614394">
    <property type="component" value="Unassembled WGS sequence"/>
</dbReference>
<gene>
    <name evidence="2" type="ORF">ACIGXA_09475</name>
</gene>
<feature type="transmembrane region" description="Helical" evidence="1">
    <location>
        <begin position="85"/>
        <end position="106"/>
    </location>
</feature>
<accession>A0ABW8C2U0</accession>
<dbReference type="EMBL" id="JBITYG010000002">
    <property type="protein sequence ID" value="MFI9100746.1"/>
    <property type="molecule type" value="Genomic_DNA"/>
</dbReference>
<keyword evidence="1" id="KW-0812">Transmembrane</keyword>
<sequence length="211" mass="22315">MVNDYPNRPGPGEGGDPATSIIARALHQRIEAVAGRAEAQRLSLLPVRAYVLLAVGYLGFWAMLGVVALVVWLMGQDPQGPGEELLAWDSAIAAVVILAAAVVWHVPQWRGFSAVRPPDGRGGTSGYLLRHAGQGGLAGPVNLAGGPPPVQFWYGLNPLLPFNLYLGPWLGHPVGWLGSTASVLTLLVLVTGAVQRRSARKKSAREKALTP</sequence>
<feature type="transmembrane region" description="Helical" evidence="1">
    <location>
        <begin position="49"/>
        <end position="73"/>
    </location>
</feature>
<keyword evidence="1" id="KW-1133">Transmembrane helix</keyword>
<comment type="caution">
    <text evidence="2">The sequence shown here is derived from an EMBL/GenBank/DDBJ whole genome shotgun (WGS) entry which is preliminary data.</text>
</comment>
<reference evidence="2 3" key="1">
    <citation type="submission" date="2024-10" db="EMBL/GenBank/DDBJ databases">
        <title>The Natural Products Discovery Center: Release of the First 8490 Sequenced Strains for Exploring Actinobacteria Biosynthetic Diversity.</title>
        <authorList>
            <person name="Kalkreuter E."/>
            <person name="Kautsar S.A."/>
            <person name="Yang D."/>
            <person name="Bader C.D."/>
            <person name="Teijaro C.N."/>
            <person name="Fluegel L."/>
            <person name="Davis C.M."/>
            <person name="Simpson J.R."/>
            <person name="Lauterbach L."/>
            <person name="Steele A.D."/>
            <person name="Gui C."/>
            <person name="Meng S."/>
            <person name="Li G."/>
            <person name="Viehrig K."/>
            <person name="Ye F."/>
            <person name="Su P."/>
            <person name="Kiefer A.F."/>
            <person name="Nichols A."/>
            <person name="Cepeda A.J."/>
            <person name="Yan W."/>
            <person name="Fan B."/>
            <person name="Jiang Y."/>
            <person name="Adhikari A."/>
            <person name="Zheng C.-J."/>
            <person name="Schuster L."/>
            <person name="Cowan T.M."/>
            <person name="Smanski M.J."/>
            <person name="Chevrette M.G."/>
            <person name="De Carvalho L.P.S."/>
            <person name="Shen B."/>
        </authorList>
    </citation>
    <scope>NUCLEOTIDE SEQUENCE [LARGE SCALE GENOMIC DNA]</scope>
    <source>
        <strain evidence="2 3">NPDC053399</strain>
    </source>
</reference>
<keyword evidence="1" id="KW-0472">Membrane</keyword>
<proteinExistence type="predicted"/>
<evidence type="ECO:0000256" key="1">
    <source>
        <dbReference type="SAM" id="Phobius"/>
    </source>
</evidence>
<name>A0ABW8C2U0_9ACTN</name>
<keyword evidence="3" id="KW-1185">Reference proteome</keyword>
<feature type="transmembrane region" description="Helical" evidence="1">
    <location>
        <begin position="174"/>
        <end position="194"/>
    </location>
</feature>
<dbReference type="RefSeq" id="WP_399646313.1">
    <property type="nucleotide sequence ID" value="NZ_JBITYG010000002.1"/>
</dbReference>
<organism evidence="2 3">
    <name type="scientific">Streptomyces fildesensis</name>
    <dbReference type="NCBI Taxonomy" id="375757"/>
    <lineage>
        <taxon>Bacteria</taxon>
        <taxon>Bacillati</taxon>
        <taxon>Actinomycetota</taxon>
        <taxon>Actinomycetes</taxon>
        <taxon>Kitasatosporales</taxon>
        <taxon>Streptomycetaceae</taxon>
        <taxon>Streptomyces</taxon>
    </lineage>
</organism>
<evidence type="ECO:0000313" key="2">
    <source>
        <dbReference type="EMBL" id="MFI9100746.1"/>
    </source>
</evidence>
<evidence type="ECO:0000313" key="3">
    <source>
        <dbReference type="Proteomes" id="UP001614394"/>
    </source>
</evidence>
<protein>
    <recommendedName>
        <fullName evidence="4">Integral membrane protein</fullName>
    </recommendedName>
</protein>
<evidence type="ECO:0008006" key="4">
    <source>
        <dbReference type="Google" id="ProtNLM"/>
    </source>
</evidence>